<organism evidence="1 2">
    <name type="scientific">Candidatus Yanofskybacteria bacterium RIFCSPLOWO2_01_FULL_49_25</name>
    <dbReference type="NCBI Taxonomy" id="1802701"/>
    <lineage>
        <taxon>Bacteria</taxon>
        <taxon>Candidatus Yanofskyibacteriota</taxon>
    </lineage>
</organism>
<evidence type="ECO:0000313" key="2">
    <source>
        <dbReference type="Proteomes" id="UP000179047"/>
    </source>
</evidence>
<dbReference type="Proteomes" id="UP000179047">
    <property type="component" value="Unassembled WGS sequence"/>
</dbReference>
<accession>A0A1F8GVL7</accession>
<dbReference type="EMBL" id="MGKP01000010">
    <property type="protein sequence ID" value="OGN29030.1"/>
    <property type="molecule type" value="Genomic_DNA"/>
</dbReference>
<evidence type="ECO:0000313" key="1">
    <source>
        <dbReference type="EMBL" id="OGN29030.1"/>
    </source>
</evidence>
<dbReference type="AlphaFoldDB" id="A0A1F8GVL7"/>
<reference evidence="1 2" key="1">
    <citation type="journal article" date="2016" name="Nat. Commun.">
        <title>Thousands of microbial genomes shed light on interconnected biogeochemical processes in an aquifer system.</title>
        <authorList>
            <person name="Anantharaman K."/>
            <person name="Brown C.T."/>
            <person name="Hug L.A."/>
            <person name="Sharon I."/>
            <person name="Castelle C.J."/>
            <person name="Probst A.J."/>
            <person name="Thomas B.C."/>
            <person name="Singh A."/>
            <person name="Wilkins M.J."/>
            <person name="Karaoz U."/>
            <person name="Brodie E.L."/>
            <person name="Williams K.H."/>
            <person name="Hubbard S.S."/>
            <person name="Banfield J.F."/>
        </authorList>
    </citation>
    <scope>NUCLEOTIDE SEQUENCE [LARGE SCALE GENOMIC DNA]</scope>
</reference>
<sequence>MKITWEIGEQLTNLLFKNFFSDLSALGKFRNRHLAYPRKMGKTFFRIFHKGSYFFGKPRA</sequence>
<comment type="caution">
    <text evidence="1">The sequence shown here is derived from an EMBL/GenBank/DDBJ whole genome shotgun (WGS) entry which is preliminary data.</text>
</comment>
<proteinExistence type="predicted"/>
<gene>
    <name evidence="1" type="ORF">A3A33_00015</name>
</gene>
<name>A0A1F8GVL7_9BACT</name>
<protein>
    <submittedName>
        <fullName evidence="1">Uncharacterized protein</fullName>
    </submittedName>
</protein>